<dbReference type="Proteomes" id="UP000826271">
    <property type="component" value="Unassembled WGS sequence"/>
</dbReference>
<keyword evidence="3" id="KW-1185">Reference proteome</keyword>
<dbReference type="PANTHER" id="PTHR10775:SF185">
    <property type="entry name" value="OS08G0208400 PROTEIN"/>
    <property type="match status" value="1"/>
</dbReference>
<organism evidence="2 3">
    <name type="scientific">Buddleja alternifolia</name>
    <dbReference type="NCBI Taxonomy" id="168488"/>
    <lineage>
        <taxon>Eukaryota</taxon>
        <taxon>Viridiplantae</taxon>
        <taxon>Streptophyta</taxon>
        <taxon>Embryophyta</taxon>
        <taxon>Tracheophyta</taxon>
        <taxon>Spermatophyta</taxon>
        <taxon>Magnoliopsida</taxon>
        <taxon>eudicotyledons</taxon>
        <taxon>Gunneridae</taxon>
        <taxon>Pentapetalae</taxon>
        <taxon>asterids</taxon>
        <taxon>lamiids</taxon>
        <taxon>Lamiales</taxon>
        <taxon>Scrophulariaceae</taxon>
        <taxon>Buddlejeae</taxon>
        <taxon>Buddleja</taxon>
    </lineage>
</organism>
<protein>
    <submittedName>
        <fullName evidence="2">Uncharacterized protein</fullName>
    </submittedName>
</protein>
<gene>
    <name evidence="2" type="ORF">BUALT_Bualt19G0060800</name>
</gene>
<sequence length="319" mass="37478">MIEEMRDVELPDKVSKSNIENFERLLGDVRRELYPSCKKYSLLSFIAKLLHIKARKLLSGTGLGYIKIEACKYDGALFWKENAREKFCLINNKPCWKYNDGKGKWIPHKVLRYFLLKPRLQRLFISSKTASDMSWHAEKCIDVEGSLSHPVDSSTWKHFDVKNPNFAADPHNVRLGLATDGFNPFGNMSNSFSMWPVILILYIMPLYKCMKDEFFMMSLLIPGPRAHIKDIDVYLRPLIDELKELWNDFETYNVYDELGLAREDVEPNIVDEEFLDKIRQREHENCDDEDESSDEEDETLIEYYDDNMHNFSDDVEDDE</sequence>
<dbReference type="PANTHER" id="PTHR10775">
    <property type="entry name" value="OS08G0208400 PROTEIN"/>
    <property type="match status" value="1"/>
</dbReference>
<accession>A0AAV6W1L0</accession>
<dbReference type="AlphaFoldDB" id="A0AAV6W1L0"/>
<name>A0AAV6W1L0_9LAMI</name>
<evidence type="ECO:0000256" key="1">
    <source>
        <dbReference type="SAM" id="MobiDB-lite"/>
    </source>
</evidence>
<evidence type="ECO:0000313" key="2">
    <source>
        <dbReference type="EMBL" id="KAG8363808.1"/>
    </source>
</evidence>
<feature type="compositionally biased region" description="Acidic residues" evidence="1">
    <location>
        <begin position="285"/>
        <end position="305"/>
    </location>
</feature>
<reference evidence="2" key="1">
    <citation type="submission" date="2019-10" db="EMBL/GenBank/DDBJ databases">
        <authorList>
            <person name="Zhang R."/>
            <person name="Pan Y."/>
            <person name="Wang J."/>
            <person name="Ma R."/>
            <person name="Yu S."/>
        </authorList>
    </citation>
    <scope>NUCLEOTIDE SEQUENCE</scope>
    <source>
        <strain evidence="2">LA-IB0</strain>
        <tissue evidence="2">Leaf</tissue>
    </source>
</reference>
<proteinExistence type="predicted"/>
<feature type="region of interest" description="Disordered" evidence="1">
    <location>
        <begin position="280"/>
        <end position="319"/>
    </location>
</feature>
<dbReference type="EMBL" id="WHWC01000019">
    <property type="protein sequence ID" value="KAG8363808.1"/>
    <property type="molecule type" value="Genomic_DNA"/>
</dbReference>
<dbReference type="InterPro" id="IPR004242">
    <property type="entry name" value="Transposase_21"/>
</dbReference>
<evidence type="ECO:0000313" key="3">
    <source>
        <dbReference type="Proteomes" id="UP000826271"/>
    </source>
</evidence>
<comment type="caution">
    <text evidence="2">The sequence shown here is derived from an EMBL/GenBank/DDBJ whole genome shotgun (WGS) entry which is preliminary data.</text>
</comment>
<dbReference type="Pfam" id="PF02992">
    <property type="entry name" value="Transposase_21"/>
    <property type="match status" value="1"/>
</dbReference>